<keyword evidence="10" id="KW-0479">Metal-binding</keyword>
<dbReference type="EMBL" id="LAZR01046425">
    <property type="protein sequence ID" value="KKK96566.1"/>
    <property type="molecule type" value="Genomic_DNA"/>
</dbReference>
<dbReference type="InterPro" id="IPR012337">
    <property type="entry name" value="RNaseH-like_sf"/>
</dbReference>
<evidence type="ECO:0000256" key="10">
    <source>
        <dbReference type="ARBA" id="ARBA00022723"/>
    </source>
</evidence>
<reference evidence="15" key="1">
    <citation type="journal article" date="2015" name="Nature">
        <title>Complex archaea that bridge the gap between prokaryotes and eukaryotes.</title>
        <authorList>
            <person name="Spang A."/>
            <person name="Saw J.H."/>
            <person name="Jorgensen S.L."/>
            <person name="Zaremba-Niedzwiedzka K."/>
            <person name="Martijn J."/>
            <person name="Lind A.E."/>
            <person name="van Eijk R."/>
            <person name="Schleper C."/>
            <person name="Guy L."/>
            <person name="Ettema T.J."/>
        </authorList>
    </citation>
    <scope>NUCLEOTIDE SEQUENCE</scope>
</reference>
<dbReference type="InterPro" id="IPR024567">
    <property type="entry name" value="RNase_HII/HIII_dom"/>
</dbReference>
<evidence type="ECO:0000256" key="11">
    <source>
        <dbReference type="ARBA" id="ARBA00022759"/>
    </source>
</evidence>
<dbReference type="GO" id="GO:0003723">
    <property type="term" value="F:RNA binding"/>
    <property type="evidence" value="ECO:0007669"/>
    <property type="project" value="InterPro"/>
</dbReference>
<evidence type="ECO:0000256" key="12">
    <source>
        <dbReference type="ARBA" id="ARBA00022801"/>
    </source>
</evidence>
<comment type="catalytic activity">
    <reaction evidence="1">
        <text>Endonucleolytic cleavage to 5'-phosphomonoester.</text>
        <dbReference type="EC" id="3.1.26.4"/>
    </reaction>
</comment>
<dbReference type="GO" id="GO:0004523">
    <property type="term" value="F:RNA-DNA hybrid ribonuclease activity"/>
    <property type="evidence" value="ECO:0007669"/>
    <property type="project" value="UniProtKB-EC"/>
</dbReference>
<evidence type="ECO:0000313" key="15">
    <source>
        <dbReference type="EMBL" id="KKK96566.1"/>
    </source>
</evidence>
<comment type="cofactor">
    <cofactor evidence="2">
        <name>Mn(2+)</name>
        <dbReference type="ChEBI" id="CHEBI:29035"/>
    </cofactor>
</comment>
<dbReference type="Pfam" id="PF01351">
    <property type="entry name" value="RNase_HII"/>
    <property type="match status" value="1"/>
</dbReference>
<dbReference type="GO" id="GO:0043137">
    <property type="term" value="P:DNA replication, removal of RNA primer"/>
    <property type="evidence" value="ECO:0007669"/>
    <property type="project" value="TreeGrafter"/>
</dbReference>
<evidence type="ECO:0000259" key="14">
    <source>
        <dbReference type="PROSITE" id="PS51975"/>
    </source>
</evidence>
<evidence type="ECO:0000256" key="7">
    <source>
        <dbReference type="ARBA" id="ARBA00019179"/>
    </source>
</evidence>
<accession>A0A0F9CIR3</accession>
<evidence type="ECO:0000256" key="4">
    <source>
        <dbReference type="ARBA" id="ARBA00004496"/>
    </source>
</evidence>
<dbReference type="PANTHER" id="PTHR10954:SF18">
    <property type="entry name" value="RIBONUCLEASE HII"/>
    <property type="match status" value="1"/>
</dbReference>
<name>A0A0F9CIR3_9ZZZZ</name>
<dbReference type="Gene3D" id="3.30.420.10">
    <property type="entry name" value="Ribonuclease H-like superfamily/Ribonuclease H"/>
    <property type="match status" value="1"/>
</dbReference>
<evidence type="ECO:0000256" key="8">
    <source>
        <dbReference type="ARBA" id="ARBA00022490"/>
    </source>
</evidence>
<dbReference type="EC" id="3.1.26.4" evidence="6"/>
<comment type="cofactor">
    <cofactor evidence="3">
        <name>Mg(2+)</name>
        <dbReference type="ChEBI" id="CHEBI:18420"/>
    </cofactor>
</comment>
<dbReference type="AlphaFoldDB" id="A0A0F9CIR3"/>
<evidence type="ECO:0000256" key="6">
    <source>
        <dbReference type="ARBA" id="ARBA00012180"/>
    </source>
</evidence>
<comment type="similarity">
    <text evidence="5">Belongs to the RNase HII family.</text>
</comment>
<dbReference type="PROSITE" id="PS51975">
    <property type="entry name" value="RNASE_H_2"/>
    <property type="match status" value="1"/>
</dbReference>
<protein>
    <recommendedName>
        <fullName evidence="7">Ribonuclease HII</fullName>
        <ecNumber evidence="6">3.1.26.4</ecNumber>
    </recommendedName>
</protein>
<dbReference type="GO" id="GO:0006298">
    <property type="term" value="P:mismatch repair"/>
    <property type="evidence" value="ECO:0007669"/>
    <property type="project" value="TreeGrafter"/>
</dbReference>
<dbReference type="GO" id="GO:0005737">
    <property type="term" value="C:cytoplasm"/>
    <property type="evidence" value="ECO:0007669"/>
    <property type="project" value="UniProtKB-SubCell"/>
</dbReference>
<dbReference type="InterPro" id="IPR001352">
    <property type="entry name" value="RNase_HII/HIII"/>
</dbReference>
<keyword evidence="8" id="KW-0963">Cytoplasm</keyword>
<dbReference type="GO" id="GO:0032299">
    <property type="term" value="C:ribonuclease H2 complex"/>
    <property type="evidence" value="ECO:0007669"/>
    <property type="project" value="TreeGrafter"/>
</dbReference>
<evidence type="ECO:0000256" key="9">
    <source>
        <dbReference type="ARBA" id="ARBA00022722"/>
    </source>
</evidence>
<sequence length="217" mass="23882">MPDFELENAVRQRAHNPNLLVAGLDEAGVGALAGPIVAAAVVLGKERDWFAELRDSKKLSPRQRYRLRGLIVDNAAALGIEEASNDEIDEVGVTHARRYAVLRAFWACEKSLGGASLAVVCDDSRLDCLSAELGGEPSIFRDKADEESYSVAAASIVAKVERDEFMRFKSLEYQQYKFADNKGYGTRAHLEALERFGPCPLHRRSFAPVKNAGKERG</sequence>
<gene>
    <name evidence="15" type="ORF">LCGC14_2661480</name>
</gene>
<comment type="subcellular location">
    <subcellularLocation>
        <location evidence="4">Cytoplasm</location>
    </subcellularLocation>
</comment>
<dbReference type="InterPro" id="IPR036397">
    <property type="entry name" value="RNaseH_sf"/>
</dbReference>
<keyword evidence="9" id="KW-0540">Nuclease</keyword>
<dbReference type="CDD" id="cd07182">
    <property type="entry name" value="RNase_HII_bacteria_HII_like"/>
    <property type="match status" value="1"/>
</dbReference>
<dbReference type="InterPro" id="IPR022898">
    <property type="entry name" value="RNase_HII"/>
</dbReference>
<organism evidence="15">
    <name type="scientific">marine sediment metagenome</name>
    <dbReference type="NCBI Taxonomy" id="412755"/>
    <lineage>
        <taxon>unclassified sequences</taxon>
        <taxon>metagenomes</taxon>
        <taxon>ecological metagenomes</taxon>
    </lineage>
</organism>
<evidence type="ECO:0000256" key="1">
    <source>
        <dbReference type="ARBA" id="ARBA00000077"/>
    </source>
</evidence>
<keyword evidence="12" id="KW-0378">Hydrolase</keyword>
<dbReference type="PANTHER" id="PTHR10954">
    <property type="entry name" value="RIBONUCLEASE H2 SUBUNIT A"/>
    <property type="match status" value="1"/>
</dbReference>
<dbReference type="SUPFAM" id="SSF53098">
    <property type="entry name" value="Ribonuclease H-like"/>
    <property type="match status" value="1"/>
</dbReference>
<evidence type="ECO:0000256" key="3">
    <source>
        <dbReference type="ARBA" id="ARBA00001946"/>
    </source>
</evidence>
<keyword evidence="13" id="KW-0464">Manganese</keyword>
<keyword evidence="11" id="KW-0255">Endonuclease</keyword>
<proteinExistence type="inferred from homology"/>
<evidence type="ECO:0000256" key="2">
    <source>
        <dbReference type="ARBA" id="ARBA00001936"/>
    </source>
</evidence>
<evidence type="ECO:0000256" key="13">
    <source>
        <dbReference type="ARBA" id="ARBA00023211"/>
    </source>
</evidence>
<feature type="domain" description="RNase H type-2" evidence="14">
    <location>
        <begin position="19"/>
        <end position="217"/>
    </location>
</feature>
<comment type="caution">
    <text evidence="15">The sequence shown here is derived from an EMBL/GenBank/DDBJ whole genome shotgun (WGS) entry which is preliminary data.</text>
</comment>
<dbReference type="GO" id="GO:0046872">
    <property type="term" value="F:metal ion binding"/>
    <property type="evidence" value="ECO:0007669"/>
    <property type="project" value="UniProtKB-KW"/>
</dbReference>
<dbReference type="NCBIfam" id="NF000595">
    <property type="entry name" value="PRK00015.1-3"/>
    <property type="match status" value="1"/>
</dbReference>
<evidence type="ECO:0000256" key="5">
    <source>
        <dbReference type="ARBA" id="ARBA00007383"/>
    </source>
</evidence>